<dbReference type="GO" id="GO:0045504">
    <property type="term" value="F:dynein heavy chain binding"/>
    <property type="evidence" value="ECO:0007669"/>
    <property type="project" value="TreeGrafter"/>
</dbReference>
<dbReference type="STRING" id="286115.A0A507D2N0"/>
<keyword evidence="8" id="KW-1185">Reference proteome</keyword>
<dbReference type="Pfam" id="PF00400">
    <property type="entry name" value="WD40"/>
    <property type="match status" value="1"/>
</dbReference>
<comment type="subcellular location">
    <subcellularLocation>
        <location evidence="1">Cytoplasm</location>
    </subcellularLocation>
</comment>
<evidence type="ECO:0000256" key="3">
    <source>
        <dbReference type="ARBA" id="ARBA00022574"/>
    </source>
</evidence>
<dbReference type="PANTHER" id="PTHR12442">
    <property type="entry name" value="DYNEIN INTERMEDIATE CHAIN"/>
    <property type="match status" value="1"/>
</dbReference>
<dbReference type="InterPro" id="IPR001680">
    <property type="entry name" value="WD40_rpt"/>
</dbReference>
<keyword evidence="2" id="KW-0963">Cytoplasm</keyword>
<keyword evidence="3" id="KW-0853">WD repeat</keyword>
<feature type="chain" id="PRO_5021503440" description="WD repeat-containing protein 63" evidence="6">
    <location>
        <begin position="21"/>
        <end position="1076"/>
    </location>
</feature>
<comment type="caution">
    <text evidence="7">The sequence shown here is derived from an EMBL/GenBank/DDBJ whole genome shotgun (WGS) entry which is preliminary data.</text>
</comment>
<dbReference type="InterPro" id="IPR050687">
    <property type="entry name" value="Dynein_IC"/>
</dbReference>
<feature type="compositionally biased region" description="Basic and acidic residues" evidence="5">
    <location>
        <begin position="1048"/>
        <end position="1062"/>
    </location>
</feature>
<keyword evidence="4" id="KW-0677">Repeat</keyword>
<dbReference type="InterPro" id="IPR015943">
    <property type="entry name" value="WD40/YVTN_repeat-like_dom_sf"/>
</dbReference>
<dbReference type="PANTHER" id="PTHR12442:SF5">
    <property type="entry name" value="DYNEIN AXONEMAL INTERMEDIATE CHAIN 3"/>
    <property type="match status" value="1"/>
</dbReference>
<dbReference type="AlphaFoldDB" id="A0A507D2N0"/>
<dbReference type="GO" id="GO:0045503">
    <property type="term" value="F:dynein light chain binding"/>
    <property type="evidence" value="ECO:0007669"/>
    <property type="project" value="TreeGrafter"/>
</dbReference>
<proteinExistence type="predicted"/>
<evidence type="ECO:0000256" key="6">
    <source>
        <dbReference type="SAM" id="SignalP"/>
    </source>
</evidence>
<dbReference type="EMBL" id="QEAN01000151">
    <property type="protein sequence ID" value="TPX45555.1"/>
    <property type="molecule type" value="Genomic_DNA"/>
</dbReference>
<dbReference type="GO" id="GO:0036159">
    <property type="term" value="P:inner dynein arm assembly"/>
    <property type="evidence" value="ECO:0007669"/>
    <property type="project" value="TreeGrafter"/>
</dbReference>
<feature type="region of interest" description="Disordered" evidence="5">
    <location>
        <begin position="102"/>
        <end position="183"/>
    </location>
</feature>
<dbReference type="SUPFAM" id="SSF50978">
    <property type="entry name" value="WD40 repeat-like"/>
    <property type="match status" value="1"/>
</dbReference>
<feature type="signal peptide" evidence="6">
    <location>
        <begin position="1"/>
        <end position="20"/>
    </location>
</feature>
<gene>
    <name evidence="7" type="ORF">SeMB42_g03956</name>
</gene>
<feature type="region of interest" description="Disordered" evidence="5">
    <location>
        <begin position="1017"/>
        <end position="1062"/>
    </location>
</feature>
<dbReference type="Gene3D" id="2.130.10.10">
    <property type="entry name" value="YVTN repeat-like/Quinoprotein amine dehydrogenase"/>
    <property type="match status" value="2"/>
</dbReference>
<sequence>MSMIQFWIDWTLLDAQVANAQYSSCLSYPEGSLLTRSRGLYVADLETLRIQARENIQMPSLYIHGHRHIAVATVREKKGSLVRYQSVQFVKSNQVIQVHNKQEWKAPPDQSQIALPSPQPPSQPPNQAEKESPRKKSVATALASNIPPTRKVSLVAKPPTSQTKSNASSRNLAGGQSTTNVNGTGASTAKLKASAALLDKGTAGLISSKSKSVPSPGANNTLATTSSPTDALNKLSTPIPITLNIPSEGVLPLFITGPTQDMFKIKASEDLTREKPFKLIPKADLLSDIHVRIAISDWYPAKKEITEYPGDEILVHWDPDFKLGQNFFICVSTGATDSILNPIIMPVMGKENTVPNAAPIQRKWTSLGSELEVEEEWAKPGRELIQLQLSKKRKFFGAPCHFADRGAAEAYTDIRSIKDPVLDIPRSELSKGVQAIPPVKTEAAQTSWFRPQNFAAQYEPLLLPPSECDKLVNTDEMIQFVKSVGTRFEKALLQNDMFDIFADDYRELGDDDFALEQGGSQAHLQEYQSFTDLRHSKDRTISCISWHPTQKGIVAVSCEQPVTLEQRIETGPNSKSRQALVLIWSFHDPIHPQLILEAPDDVHCFAFHPYDPSIVVAGCINGQVVIWDLTDFQDRLRVGRRAKSAGAGDGDEGSSYTTSTSGNASGKVPEIPICHWAAASSIESGHRMAVGDLMWFPKGMELNSHTGEILEAPDGSHRQLITCALDGQVLFWDIRTRKDFRGMDLVWKPFWRITLAPSDGAFEYGLNKIAIRGPVREKSDVKGSQNLLSAPSDKIVEKAISKFYCATEEGDLLYADWFSDKSDEKAPASRLESSVPAHPGCVSDLQRSPFFPDILLSVGSWTFCIWKEKVTTGPLLTCAPSSTYLISGRWSPTRPGIFFITRADGAIEVWDLMDRSHVPSLVQTVCSAAIASMEVHQYGGRSTERRQFIAAGDDEGSLHILEVPRGLSKPARNEQQSVGSFFDREVKRLQYVQERKRMRAAEKAKFDLESMGKKAAEVAADSPECASPAAEPSSNGNATGSADGIPSAKEKEGDAIEKEYQEMERQFFESNSIVIE</sequence>
<dbReference type="SMART" id="SM00320">
    <property type="entry name" value="WD40"/>
    <property type="match status" value="5"/>
</dbReference>
<reference evidence="7 8" key="1">
    <citation type="journal article" date="2019" name="Sci. Rep.">
        <title>Comparative genomics of chytrid fungi reveal insights into the obligate biotrophic and pathogenic lifestyle of Synchytrium endobioticum.</title>
        <authorList>
            <person name="van de Vossenberg B.T.L.H."/>
            <person name="Warris S."/>
            <person name="Nguyen H.D.T."/>
            <person name="van Gent-Pelzer M.P.E."/>
            <person name="Joly D.L."/>
            <person name="van de Geest H.C."/>
            <person name="Bonants P.J.M."/>
            <person name="Smith D.S."/>
            <person name="Levesque C.A."/>
            <person name="van der Lee T.A.J."/>
        </authorList>
    </citation>
    <scope>NUCLEOTIDE SEQUENCE [LARGE SCALE GENOMIC DNA]</scope>
    <source>
        <strain evidence="7 8">MB42</strain>
    </source>
</reference>
<evidence type="ECO:0000256" key="1">
    <source>
        <dbReference type="ARBA" id="ARBA00004496"/>
    </source>
</evidence>
<dbReference type="GO" id="GO:0036156">
    <property type="term" value="C:inner dynein arm"/>
    <property type="evidence" value="ECO:0007669"/>
    <property type="project" value="TreeGrafter"/>
</dbReference>
<dbReference type="GO" id="GO:0060294">
    <property type="term" value="P:cilium movement involved in cell motility"/>
    <property type="evidence" value="ECO:0007669"/>
    <property type="project" value="TreeGrafter"/>
</dbReference>
<accession>A0A507D2N0</accession>
<feature type="region of interest" description="Disordered" evidence="5">
    <location>
        <begin position="207"/>
        <end position="230"/>
    </location>
</feature>
<feature type="region of interest" description="Disordered" evidence="5">
    <location>
        <begin position="641"/>
        <end position="664"/>
    </location>
</feature>
<dbReference type="Proteomes" id="UP000317494">
    <property type="component" value="Unassembled WGS sequence"/>
</dbReference>
<dbReference type="InterPro" id="IPR036322">
    <property type="entry name" value="WD40_repeat_dom_sf"/>
</dbReference>
<dbReference type="VEuPathDB" id="FungiDB:SeMB42_g03956"/>
<evidence type="ECO:0000313" key="8">
    <source>
        <dbReference type="Proteomes" id="UP000317494"/>
    </source>
</evidence>
<evidence type="ECO:0000256" key="5">
    <source>
        <dbReference type="SAM" id="MobiDB-lite"/>
    </source>
</evidence>
<keyword evidence="6" id="KW-0732">Signal</keyword>
<feature type="compositionally biased region" description="Polar residues" evidence="5">
    <location>
        <begin position="159"/>
        <end position="183"/>
    </location>
</feature>
<evidence type="ECO:0000313" key="7">
    <source>
        <dbReference type="EMBL" id="TPX45555.1"/>
    </source>
</evidence>
<name>A0A507D2N0_9FUNG</name>
<evidence type="ECO:0008006" key="9">
    <source>
        <dbReference type="Google" id="ProtNLM"/>
    </source>
</evidence>
<protein>
    <recommendedName>
        <fullName evidence="9">WD repeat-containing protein 63</fullName>
    </recommendedName>
</protein>
<evidence type="ECO:0000256" key="4">
    <source>
        <dbReference type="ARBA" id="ARBA00022737"/>
    </source>
</evidence>
<evidence type="ECO:0000256" key="2">
    <source>
        <dbReference type="ARBA" id="ARBA00022490"/>
    </source>
</evidence>
<organism evidence="7 8">
    <name type="scientific">Synchytrium endobioticum</name>
    <dbReference type="NCBI Taxonomy" id="286115"/>
    <lineage>
        <taxon>Eukaryota</taxon>
        <taxon>Fungi</taxon>
        <taxon>Fungi incertae sedis</taxon>
        <taxon>Chytridiomycota</taxon>
        <taxon>Chytridiomycota incertae sedis</taxon>
        <taxon>Chytridiomycetes</taxon>
        <taxon>Synchytriales</taxon>
        <taxon>Synchytriaceae</taxon>
        <taxon>Synchytrium</taxon>
    </lineage>
</organism>